<comment type="catalytic activity">
    <reaction evidence="7 8">
        <text>cytidine(34) in tRNA(Ile2) + L-lysine + ATP = lysidine(34) in tRNA(Ile2) + AMP + diphosphate + H(+)</text>
        <dbReference type="Rhea" id="RHEA:43744"/>
        <dbReference type="Rhea" id="RHEA-COMP:10625"/>
        <dbReference type="Rhea" id="RHEA-COMP:10670"/>
        <dbReference type="ChEBI" id="CHEBI:15378"/>
        <dbReference type="ChEBI" id="CHEBI:30616"/>
        <dbReference type="ChEBI" id="CHEBI:32551"/>
        <dbReference type="ChEBI" id="CHEBI:33019"/>
        <dbReference type="ChEBI" id="CHEBI:82748"/>
        <dbReference type="ChEBI" id="CHEBI:83665"/>
        <dbReference type="ChEBI" id="CHEBI:456215"/>
        <dbReference type="EC" id="6.3.4.19"/>
    </reaction>
</comment>
<evidence type="ECO:0000256" key="3">
    <source>
        <dbReference type="ARBA" id="ARBA00022598"/>
    </source>
</evidence>
<accession>A0A2W7QQ76</accession>
<evidence type="ECO:0000256" key="7">
    <source>
        <dbReference type="ARBA" id="ARBA00048539"/>
    </source>
</evidence>
<comment type="similarity">
    <text evidence="8">Belongs to the tRNA(Ile)-lysidine synthase family.</text>
</comment>
<dbReference type="InterPro" id="IPR011063">
    <property type="entry name" value="TilS/TtcA_N"/>
</dbReference>
<gene>
    <name evidence="8 11" type="primary">tilS</name>
    <name evidence="11" type="ORF">ESW18_19215</name>
    <name evidence="10" type="ORF">LV84_03890</name>
</gene>
<dbReference type="AlphaFoldDB" id="A0A2W7QQ76"/>
<sequence>MVDTFIRHIRNKSIFDPSKIYLLASSGGMDSMCLGNLLTKAEIPFEIAHVNFQLRAKESDEDEEFLRKWANSSGITFHVHHADTYAFASHRNISTQMAAREIRYDWFEKLRAERNLAGIILAHHEDDQIETIFLNLLRGTGIEGIYGMAERRGWLIRPLLIFGRYEIKDYVLKNQLEWREDSSNEKTDYKRNKLRHIGLPALYANSEDARSNLLNSFARLKDTGKAFNALFENWAAQKIKVSEGMQTLPLTDIGRTAGAASLLYFWLRPYGFNSDQAQDILESCQTGESGKLFESTSHLLNLDRDQLILAPLPVDFNSILISESDIDFILTEEKYEIIKLEGKEAIDKTRQNAMLDLERLSFPLEIRTWQEGDRFIPLGMKNTKKISDFLIDLKVPVVKKHTVKVLLSEGQVAWVIGYRIADWAKSTAATRKLLYLKKTINNA</sequence>
<evidence type="ECO:0000313" key="12">
    <source>
        <dbReference type="Proteomes" id="UP000249115"/>
    </source>
</evidence>
<name>A0A2W7QQ76_9BACT</name>
<feature type="domain" description="Lysidine-tRNA(Ile) synthetase C-terminal" evidence="9">
    <location>
        <begin position="364"/>
        <end position="436"/>
    </location>
</feature>
<dbReference type="GO" id="GO:0005524">
    <property type="term" value="F:ATP binding"/>
    <property type="evidence" value="ECO:0007669"/>
    <property type="project" value="UniProtKB-UniRule"/>
</dbReference>
<feature type="binding site" evidence="8">
    <location>
        <begin position="26"/>
        <end position="31"/>
    </location>
    <ligand>
        <name>ATP</name>
        <dbReference type="ChEBI" id="CHEBI:30616"/>
    </ligand>
</feature>
<comment type="function">
    <text evidence="8">Ligates lysine onto the cytidine present at position 34 of the AUA codon-specific tRNA(Ile) that contains the anticodon CAU, in an ATP-dependent manner. Cytidine is converted to lysidine, thus changing the amino acid specificity of the tRNA from methionine to isoleucine.</text>
</comment>
<dbReference type="SMART" id="SM00977">
    <property type="entry name" value="TilS_C"/>
    <property type="match status" value="1"/>
</dbReference>
<dbReference type="GO" id="GO:0006400">
    <property type="term" value="P:tRNA modification"/>
    <property type="evidence" value="ECO:0007669"/>
    <property type="project" value="UniProtKB-UniRule"/>
</dbReference>
<dbReference type="InterPro" id="IPR012796">
    <property type="entry name" value="Lysidine-tRNA-synth_C"/>
</dbReference>
<evidence type="ECO:0000256" key="1">
    <source>
        <dbReference type="ARBA" id="ARBA00004496"/>
    </source>
</evidence>
<evidence type="ECO:0000259" key="9">
    <source>
        <dbReference type="SMART" id="SM00977"/>
    </source>
</evidence>
<reference evidence="11 13" key="2">
    <citation type="submission" date="2019-08" db="EMBL/GenBank/DDBJ databases">
        <title>Genome of Algoriphagus ratkowskyi IC026.</title>
        <authorList>
            <person name="Bowman J.P."/>
        </authorList>
    </citation>
    <scope>NUCLEOTIDE SEQUENCE [LARGE SCALE GENOMIC DNA]</scope>
    <source>
        <strain evidence="11 13">IC026</strain>
    </source>
</reference>
<evidence type="ECO:0000313" key="13">
    <source>
        <dbReference type="Proteomes" id="UP000321927"/>
    </source>
</evidence>
<evidence type="ECO:0000256" key="4">
    <source>
        <dbReference type="ARBA" id="ARBA00022694"/>
    </source>
</evidence>
<dbReference type="Pfam" id="PF01171">
    <property type="entry name" value="ATP_bind_3"/>
    <property type="match status" value="1"/>
</dbReference>
<dbReference type="Pfam" id="PF11734">
    <property type="entry name" value="TilS_C"/>
    <property type="match status" value="1"/>
</dbReference>
<evidence type="ECO:0000256" key="6">
    <source>
        <dbReference type="ARBA" id="ARBA00022840"/>
    </source>
</evidence>
<evidence type="ECO:0000313" key="10">
    <source>
        <dbReference type="EMBL" id="PZX50698.1"/>
    </source>
</evidence>
<evidence type="ECO:0000256" key="2">
    <source>
        <dbReference type="ARBA" id="ARBA00022490"/>
    </source>
</evidence>
<dbReference type="GO" id="GO:0032267">
    <property type="term" value="F:tRNA(Ile)-lysidine synthase activity"/>
    <property type="evidence" value="ECO:0007669"/>
    <property type="project" value="UniProtKB-EC"/>
</dbReference>
<dbReference type="PANTHER" id="PTHR43033">
    <property type="entry name" value="TRNA(ILE)-LYSIDINE SYNTHASE-RELATED"/>
    <property type="match status" value="1"/>
</dbReference>
<reference evidence="10 12" key="1">
    <citation type="submission" date="2018-06" db="EMBL/GenBank/DDBJ databases">
        <title>Genomic Encyclopedia of Archaeal and Bacterial Type Strains, Phase II (KMG-II): from individual species to whole genera.</title>
        <authorList>
            <person name="Goeker M."/>
        </authorList>
    </citation>
    <scope>NUCLEOTIDE SEQUENCE [LARGE SCALE GENOMIC DNA]</scope>
    <source>
        <strain evidence="10 12">DSM 22686</strain>
    </source>
</reference>
<dbReference type="InterPro" id="IPR012094">
    <property type="entry name" value="tRNA_Ile_lys_synt"/>
</dbReference>
<keyword evidence="13" id="KW-1185">Reference proteome</keyword>
<dbReference type="Proteomes" id="UP000321927">
    <property type="component" value="Unassembled WGS sequence"/>
</dbReference>
<dbReference type="Gene3D" id="3.40.50.620">
    <property type="entry name" value="HUPs"/>
    <property type="match status" value="1"/>
</dbReference>
<evidence type="ECO:0000313" key="11">
    <source>
        <dbReference type="EMBL" id="TXD75810.1"/>
    </source>
</evidence>
<keyword evidence="6 8" id="KW-0067">ATP-binding</keyword>
<keyword evidence="4 8" id="KW-0819">tRNA processing</keyword>
<organism evidence="10 12">
    <name type="scientific">Algoriphagus ratkowskyi</name>
    <dbReference type="NCBI Taxonomy" id="57028"/>
    <lineage>
        <taxon>Bacteria</taxon>
        <taxon>Pseudomonadati</taxon>
        <taxon>Bacteroidota</taxon>
        <taxon>Cytophagia</taxon>
        <taxon>Cytophagales</taxon>
        <taxon>Cyclobacteriaceae</taxon>
        <taxon>Algoriphagus</taxon>
    </lineage>
</organism>
<dbReference type="Proteomes" id="UP000249115">
    <property type="component" value="Unassembled WGS sequence"/>
</dbReference>
<dbReference type="HAMAP" id="MF_01161">
    <property type="entry name" value="tRNA_Ile_lys_synt"/>
    <property type="match status" value="1"/>
</dbReference>
<dbReference type="InterPro" id="IPR012795">
    <property type="entry name" value="tRNA_Ile_lys_synt_N"/>
</dbReference>
<dbReference type="InterPro" id="IPR014729">
    <property type="entry name" value="Rossmann-like_a/b/a_fold"/>
</dbReference>
<evidence type="ECO:0000256" key="8">
    <source>
        <dbReference type="HAMAP-Rule" id="MF_01161"/>
    </source>
</evidence>
<keyword evidence="5 8" id="KW-0547">Nucleotide-binding</keyword>
<evidence type="ECO:0000256" key="5">
    <source>
        <dbReference type="ARBA" id="ARBA00022741"/>
    </source>
</evidence>
<dbReference type="EMBL" id="VORV01000019">
    <property type="protein sequence ID" value="TXD75810.1"/>
    <property type="molecule type" value="Genomic_DNA"/>
</dbReference>
<comment type="subcellular location">
    <subcellularLocation>
        <location evidence="1 8">Cytoplasm</location>
    </subcellularLocation>
</comment>
<keyword evidence="2 8" id="KW-0963">Cytoplasm</keyword>
<dbReference type="PANTHER" id="PTHR43033:SF1">
    <property type="entry name" value="TRNA(ILE)-LYSIDINE SYNTHASE-RELATED"/>
    <property type="match status" value="1"/>
</dbReference>
<protein>
    <recommendedName>
        <fullName evidence="8">tRNA(Ile)-lysidine synthase</fullName>
        <ecNumber evidence="8">6.3.4.19</ecNumber>
    </recommendedName>
    <alternativeName>
        <fullName evidence="8">tRNA(Ile)-2-lysyl-cytidine synthase</fullName>
    </alternativeName>
    <alternativeName>
        <fullName evidence="8">tRNA(Ile)-lysidine synthetase</fullName>
    </alternativeName>
</protein>
<dbReference type="EMBL" id="QKZU01000021">
    <property type="protein sequence ID" value="PZX50698.1"/>
    <property type="molecule type" value="Genomic_DNA"/>
</dbReference>
<dbReference type="SUPFAM" id="SSF52402">
    <property type="entry name" value="Adenine nucleotide alpha hydrolases-like"/>
    <property type="match status" value="1"/>
</dbReference>
<proteinExistence type="inferred from homology"/>
<dbReference type="EC" id="6.3.4.19" evidence="8"/>
<dbReference type="NCBIfam" id="TIGR02433">
    <property type="entry name" value="lysidine_TilS_C"/>
    <property type="match status" value="1"/>
</dbReference>
<dbReference type="NCBIfam" id="TIGR02432">
    <property type="entry name" value="lysidine_TilS_N"/>
    <property type="match status" value="1"/>
</dbReference>
<keyword evidence="3 8" id="KW-0436">Ligase</keyword>
<dbReference type="OrthoDB" id="9807403at2"/>
<dbReference type="RefSeq" id="WP_086503040.1">
    <property type="nucleotide sequence ID" value="NZ_MSSV01000025.1"/>
</dbReference>
<dbReference type="CDD" id="cd01992">
    <property type="entry name" value="TilS_N"/>
    <property type="match status" value="1"/>
</dbReference>
<dbReference type="GO" id="GO:0005737">
    <property type="term" value="C:cytoplasm"/>
    <property type="evidence" value="ECO:0007669"/>
    <property type="project" value="UniProtKB-SubCell"/>
</dbReference>
<comment type="domain">
    <text evidence="8">The N-terminal region contains the highly conserved SGGXDS motif, predicted to be a P-loop motif involved in ATP binding.</text>
</comment>
<dbReference type="SUPFAM" id="SSF56037">
    <property type="entry name" value="PheT/TilS domain"/>
    <property type="match status" value="1"/>
</dbReference>
<comment type="caution">
    <text evidence="10">The sequence shown here is derived from an EMBL/GenBank/DDBJ whole genome shotgun (WGS) entry which is preliminary data.</text>
</comment>